<comment type="caution">
    <text evidence="2">The sequence shown here is derived from an EMBL/GenBank/DDBJ whole genome shotgun (WGS) entry which is preliminary data.</text>
</comment>
<reference evidence="2" key="1">
    <citation type="submission" date="2023-06" db="EMBL/GenBank/DDBJ databases">
        <authorList>
            <consortium name="Lawrence Berkeley National Laboratory"/>
            <person name="Ahrendt S."/>
            <person name="Sahu N."/>
            <person name="Indic B."/>
            <person name="Wong-Bajracharya J."/>
            <person name="Merenyi Z."/>
            <person name="Ke H.-M."/>
            <person name="Monk M."/>
            <person name="Kocsube S."/>
            <person name="Drula E."/>
            <person name="Lipzen A."/>
            <person name="Balint B."/>
            <person name="Henrissat B."/>
            <person name="Andreopoulos B."/>
            <person name="Martin F.M."/>
            <person name="Harder C.B."/>
            <person name="Rigling D."/>
            <person name="Ford K.L."/>
            <person name="Foster G.D."/>
            <person name="Pangilinan J."/>
            <person name="Papanicolaou A."/>
            <person name="Barry K."/>
            <person name="LaButti K."/>
            <person name="Viragh M."/>
            <person name="Koriabine M."/>
            <person name="Yan M."/>
            <person name="Riley R."/>
            <person name="Champramary S."/>
            <person name="Plett K.L."/>
            <person name="Tsai I.J."/>
            <person name="Slot J."/>
            <person name="Sipos G."/>
            <person name="Plett J."/>
            <person name="Nagy L.G."/>
            <person name="Grigoriev I.V."/>
        </authorList>
    </citation>
    <scope>NUCLEOTIDE SEQUENCE</scope>
    <source>
        <strain evidence="2">ICMP 16352</strain>
    </source>
</reference>
<dbReference type="AlphaFoldDB" id="A0AA39U0G0"/>
<keyword evidence="3" id="KW-1185">Reference proteome</keyword>
<accession>A0AA39U0G0</accession>
<sequence>MSLIHERPQCPYCLKHFHVNGIGNHKRTCKQRIEQDVLDSQFNVEQNTSRAANTAQEAINTPRLLFDNQVSSNTGLDSCFEDLHLDSQRDLSSSPSFEPGSSEDEDENSSSDATINDENAILDLSQAEHLLVTFKKEKLSLEYKEETQEYMLHFRPLWDWTLNLLSDPTLSPFFVWDAVKIFQLDEKTNTRMRIFDEPWTGDLLWKVQSSLPPGGKPLAYILYADKTRLSSFGTAKGYLVMACIANLPDAIRNGKGWGGGTVVGWLPIVEEDPKYKGKLLDPGLT</sequence>
<evidence type="ECO:0000313" key="2">
    <source>
        <dbReference type="EMBL" id="KAK0471583.1"/>
    </source>
</evidence>
<name>A0AA39U0G0_9AGAR</name>
<dbReference type="InterPro" id="IPR041078">
    <property type="entry name" value="Plavaka"/>
</dbReference>
<proteinExistence type="predicted"/>
<feature type="region of interest" description="Disordered" evidence="1">
    <location>
        <begin position="89"/>
        <end position="113"/>
    </location>
</feature>
<dbReference type="Proteomes" id="UP001175227">
    <property type="component" value="Unassembled WGS sequence"/>
</dbReference>
<evidence type="ECO:0000256" key="1">
    <source>
        <dbReference type="SAM" id="MobiDB-lite"/>
    </source>
</evidence>
<evidence type="ECO:0000313" key="3">
    <source>
        <dbReference type="Proteomes" id="UP001175227"/>
    </source>
</evidence>
<gene>
    <name evidence="2" type="ORF">IW261DRAFT_1571875</name>
</gene>
<dbReference type="EMBL" id="JAUEPR010000049">
    <property type="protein sequence ID" value="KAK0471583.1"/>
    <property type="molecule type" value="Genomic_DNA"/>
</dbReference>
<protein>
    <submittedName>
        <fullName evidence="2">Uncharacterized protein</fullName>
    </submittedName>
</protein>
<dbReference type="Pfam" id="PF18759">
    <property type="entry name" value="Plavaka"/>
    <property type="match status" value="1"/>
</dbReference>
<organism evidence="2 3">
    <name type="scientific">Armillaria novae-zelandiae</name>
    <dbReference type="NCBI Taxonomy" id="153914"/>
    <lineage>
        <taxon>Eukaryota</taxon>
        <taxon>Fungi</taxon>
        <taxon>Dikarya</taxon>
        <taxon>Basidiomycota</taxon>
        <taxon>Agaricomycotina</taxon>
        <taxon>Agaricomycetes</taxon>
        <taxon>Agaricomycetidae</taxon>
        <taxon>Agaricales</taxon>
        <taxon>Marasmiineae</taxon>
        <taxon>Physalacriaceae</taxon>
        <taxon>Armillaria</taxon>
    </lineage>
</organism>